<evidence type="ECO:0000313" key="1">
    <source>
        <dbReference type="EMBL" id="PMD28907.1"/>
    </source>
</evidence>
<dbReference type="Proteomes" id="UP000235786">
    <property type="component" value="Unassembled WGS sequence"/>
</dbReference>
<organism evidence="1 2">
    <name type="scientific">Hyaloscypha variabilis (strain UAMH 11265 / GT02V1 / F)</name>
    <name type="common">Meliniomyces variabilis</name>
    <dbReference type="NCBI Taxonomy" id="1149755"/>
    <lineage>
        <taxon>Eukaryota</taxon>
        <taxon>Fungi</taxon>
        <taxon>Dikarya</taxon>
        <taxon>Ascomycota</taxon>
        <taxon>Pezizomycotina</taxon>
        <taxon>Leotiomycetes</taxon>
        <taxon>Helotiales</taxon>
        <taxon>Hyaloscyphaceae</taxon>
        <taxon>Hyaloscypha</taxon>
        <taxon>Hyaloscypha variabilis</taxon>
    </lineage>
</organism>
<dbReference type="OrthoDB" id="3564303at2759"/>
<reference evidence="1 2" key="1">
    <citation type="submission" date="2016-04" db="EMBL/GenBank/DDBJ databases">
        <title>A degradative enzymes factory behind the ericoid mycorrhizal symbiosis.</title>
        <authorList>
            <consortium name="DOE Joint Genome Institute"/>
            <person name="Martino E."/>
            <person name="Morin E."/>
            <person name="Grelet G."/>
            <person name="Kuo A."/>
            <person name="Kohler A."/>
            <person name="Daghino S."/>
            <person name="Barry K."/>
            <person name="Choi C."/>
            <person name="Cichocki N."/>
            <person name="Clum A."/>
            <person name="Copeland A."/>
            <person name="Hainaut M."/>
            <person name="Haridas S."/>
            <person name="Labutti K."/>
            <person name="Lindquist E."/>
            <person name="Lipzen A."/>
            <person name="Khouja H.-R."/>
            <person name="Murat C."/>
            <person name="Ohm R."/>
            <person name="Olson A."/>
            <person name="Spatafora J."/>
            <person name="Veneault-Fourrey C."/>
            <person name="Henrissat B."/>
            <person name="Grigoriev I."/>
            <person name="Martin F."/>
            <person name="Perotto S."/>
        </authorList>
    </citation>
    <scope>NUCLEOTIDE SEQUENCE [LARGE SCALE GENOMIC DNA]</scope>
    <source>
        <strain evidence="1 2">F</strain>
    </source>
</reference>
<proteinExistence type="predicted"/>
<gene>
    <name evidence="1" type="ORF">L207DRAFT_446321</name>
</gene>
<sequence length="100" mass="12027">MLTSFGRHFETVHRPPQCERCYRLFPDSKKLNDNRREPEGCLIGEVDLKEGIDDPQWDEIEVLLSAQGRRRINNVSRWYAIWNIFFQAWKHLQTHVSMRI</sequence>
<name>A0A2J6QRM2_HYAVF</name>
<keyword evidence="2" id="KW-1185">Reference proteome</keyword>
<evidence type="ECO:0000313" key="2">
    <source>
        <dbReference type="Proteomes" id="UP000235786"/>
    </source>
</evidence>
<protein>
    <submittedName>
        <fullName evidence="1">Uncharacterized protein</fullName>
    </submittedName>
</protein>
<dbReference type="EMBL" id="KZ613981">
    <property type="protein sequence ID" value="PMD28907.1"/>
    <property type="molecule type" value="Genomic_DNA"/>
</dbReference>
<dbReference type="AlphaFoldDB" id="A0A2J6QRM2"/>
<accession>A0A2J6QRM2</accession>